<proteinExistence type="predicted"/>
<dbReference type="InterPro" id="IPR011250">
    <property type="entry name" value="OMP/PagP_B-barrel"/>
</dbReference>
<dbReference type="EMBL" id="WJXO01000001">
    <property type="protein sequence ID" value="MRN37785.1"/>
    <property type="molecule type" value="Genomic_DNA"/>
</dbReference>
<feature type="chain" id="PRO_5031013998" evidence="2">
    <location>
        <begin position="24"/>
        <end position="343"/>
    </location>
</feature>
<organism evidence="3 4">
    <name type="scientific">Neisseria brasiliensis</name>
    <dbReference type="NCBI Taxonomy" id="2666100"/>
    <lineage>
        <taxon>Bacteria</taxon>
        <taxon>Pseudomonadati</taxon>
        <taxon>Pseudomonadota</taxon>
        <taxon>Betaproteobacteria</taxon>
        <taxon>Neisseriales</taxon>
        <taxon>Neisseriaceae</taxon>
        <taxon>Neisseria</taxon>
    </lineage>
</organism>
<dbReference type="Proteomes" id="UP000486297">
    <property type="component" value="Unassembled WGS sequence"/>
</dbReference>
<keyword evidence="2" id="KW-0732">Signal</keyword>
<dbReference type="SUPFAM" id="SSF56925">
    <property type="entry name" value="OMPA-like"/>
    <property type="match status" value="1"/>
</dbReference>
<dbReference type="PROSITE" id="PS51257">
    <property type="entry name" value="PROKAR_LIPOPROTEIN"/>
    <property type="match status" value="1"/>
</dbReference>
<sequence length="343" mass="36862">MTILFFRRPAIALAVAASLSACAGGGSVSEPKVLVEMPVLKSLDTKSDKVKAHKDDAEFETIATNGGSVHKYNVTEKVKSSWSDSYYDKTDEVVVYTTADGKSYQFNQFNTAMRPDYSSPSKTYPTKQVMQPTEDGGKIFACCTNSRVDQPATYVKSSYFGAWMDKNGVVSLFSGGILAEQEYMQGGVKAGGVKGKATYDVIGYRVKNGEIVSSSYTPKDPYVQDSKEQVSRLTVNFNTGKLGGTIIGNSDFGDSVTFDNVNVEGNKFHGTAKSGGVSGKVNGAFYGKVYKGYYGDAIREYAGKEIGGTVNFGNKNLDTVFGGSRTQVDTTTDSKDLNPVVGK</sequence>
<evidence type="ECO:0000256" key="2">
    <source>
        <dbReference type="SAM" id="SignalP"/>
    </source>
</evidence>
<comment type="caution">
    <text evidence="3">The sequence shown here is derived from an EMBL/GenBank/DDBJ whole genome shotgun (WGS) entry which is preliminary data.</text>
</comment>
<name>A0A7X2KZ13_9NEIS</name>
<feature type="signal peptide" evidence="2">
    <location>
        <begin position="1"/>
        <end position="23"/>
    </location>
</feature>
<protein>
    <submittedName>
        <fullName evidence="3">Hemoglobin-haptoglobin-utilization protein A</fullName>
    </submittedName>
</protein>
<gene>
    <name evidence="3" type="ORF">GJU80_04580</name>
</gene>
<evidence type="ECO:0000256" key="1">
    <source>
        <dbReference type="ARBA" id="ARBA00004442"/>
    </source>
</evidence>
<dbReference type="AlphaFoldDB" id="A0A7X2KZ13"/>
<dbReference type="InterPro" id="IPR031586">
    <property type="entry name" value="HpuA"/>
</dbReference>
<dbReference type="RefSeq" id="WP_095502287.1">
    <property type="nucleotide sequence ID" value="NZ_WJXO01000001.1"/>
</dbReference>
<reference evidence="3" key="1">
    <citation type="journal article" name="Emerg. Infect. Dis.">
        <title>Two cases of a newly characterized neisseria species.</title>
        <authorList>
            <person name="Mustapha M."/>
            <person name="Lemos A.P.S."/>
            <person name="Harrison L.H."/>
            <person name="Vantyne D."/>
            <person name="Sacchi C.T."/>
        </authorList>
    </citation>
    <scope>NUCLEOTIDE SEQUENCE</scope>
    <source>
        <strain evidence="3">N.95.16</strain>
    </source>
</reference>
<dbReference type="GO" id="GO:0009279">
    <property type="term" value="C:cell outer membrane"/>
    <property type="evidence" value="ECO:0007669"/>
    <property type="project" value="UniProtKB-SubCell"/>
</dbReference>
<accession>A0A7X2KZ13</accession>
<comment type="subcellular location">
    <subcellularLocation>
        <location evidence="1">Cell outer membrane</location>
    </subcellularLocation>
</comment>
<evidence type="ECO:0000313" key="3">
    <source>
        <dbReference type="EMBL" id="MRN37785.1"/>
    </source>
</evidence>
<evidence type="ECO:0000313" key="4">
    <source>
        <dbReference type="Proteomes" id="UP000486297"/>
    </source>
</evidence>
<dbReference type="Gene3D" id="2.40.160.90">
    <property type="match status" value="1"/>
</dbReference>
<dbReference type="Pfam" id="PF16960">
    <property type="entry name" value="HpuA"/>
    <property type="match status" value="1"/>
</dbReference>
<keyword evidence="4" id="KW-1185">Reference proteome</keyword>